<dbReference type="SUPFAM" id="SSF53146">
    <property type="entry name" value="Nitrogenase accessory factor-like"/>
    <property type="match status" value="1"/>
</dbReference>
<name>A0A240EI55_9VIBR</name>
<dbReference type="InterPro" id="IPR036105">
    <property type="entry name" value="DiNase_FeMo-co_biosyn_sf"/>
</dbReference>
<dbReference type="RefSeq" id="WP_158296064.1">
    <property type="nucleotide sequence ID" value="NZ_JBHSII010000001.1"/>
</dbReference>
<reference evidence="2" key="1">
    <citation type="submission" date="2016-06" db="EMBL/GenBank/DDBJ databases">
        <authorList>
            <person name="Rodrigo-Torres L."/>
            <person name="Arahal R.D."/>
            <person name="Lucena T."/>
        </authorList>
    </citation>
    <scope>NUCLEOTIDE SEQUENCE [LARGE SCALE GENOMIC DNA]</scope>
    <source>
        <strain evidence="2">CECT8203</strain>
    </source>
</reference>
<gene>
    <name evidence="1" type="ORF">VTH8203_01270</name>
</gene>
<dbReference type="Proteomes" id="UP000219336">
    <property type="component" value="Unassembled WGS sequence"/>
</dbReference>
<evidence type="ECO:0000313" key="1">
    <source>
        <dbReference type="EMBL" id="SNX47655.1"/>
    </source>
</evidence>
<protein>
    <submittedName>
        <fullName evidence="1">Uncharacterized protein</fullName>
    </submittedName>
</protein>
<accession>A0A240EI55</accession>
<dbReference type="AlphaFoldDB" id="A0A240EI55"/>
<sequence length="50" mass="5439">MIVAIPFNNDSISSHFAKAPQIMLIDTLLNTQQMLVLPKSTDGGCGNKKH</sequence>
<proteinExistence type="predicted"/>
<keyword evidence="2" id="KW-1185">Reference proteome</keyword>
<organism evidence="1 2">
    <name type="scientific">Vibrio thalassae</name>
    <dbReference type="NCBI Taxonomy" id="1243014"/>
    <lineage>
        <taxon>Bacteria</taxon>
        <taxon>Pseudomonadati</taxon>
        <taxon>Pseudomonadota</taxon>
        <taxon>Gammaproteobacteria</taxon>
        <taxon>Vibrionales</taxon>
        <taxon>Vibrionaceae</taxon>
        <taxon>Vibrio</taxon>
    </lineage>
</organism>
<dbReference type="EMBL" id="OANU01000011">
    <property type="protein sequence ID" value="SNX47655.1"/>
    <property type="molecule type" value="Genomic_DNA"/>
</dbReference>
<evidence type="ECO:0000313" key="2">
    <source>
        <dbReference type="Proteomes" id="UP000219336"/>
    </source>
</evidence>
<dbReference type="OrthoDB" id="6215304at2"/>